<sequence>MAPRSKLKIALAAEKGLTDKVSFSIPSSTFATEHSQPILTANFHGVQKVKQIKDKKKHKAVIKDKRKKGLLPEKEEEEQDWEDEDDSEDEDGEGLLDIEADESDEDEDDEPVYEEASAAAILNESDTDSESEVDMEEKIERKPKSILKKTENRRKQRLAEANENDDDDDDVAEEESDIALSDLEDLPEEEREDLFVKTKLSINNQPALLAAVKRISIPKDSSTSFATYQTVVSSEPTEPKIEDISDDLQRELQLYSQSLEAANKARALLKAEGLPFSRPKDYFAEMVKDDGHMEKVKAKLIEEATAKKASAEARKLRDLKKFGKQVQVAKLQERHKEKRETLEKIKALKKKRAENGGDLGTNEADLFDVGVDNELNKPGKRGRPDQGSRTPNHKRAKKDAKFGFGGKKRYSKSGDAESSGDVSGFSAKGMKGKGGPKKIAKTARLGKSKRKTVAGRR</sequence>
<evidence type="ECO:0000256" key="3">
    <source>
        <dbReference type="ARBA" id="ARBA00022517"/>
    </source>
</evidence>
<proteinExistence type="inferred from homology"/>
<gene>
    <name evidence="8" type="primary">ebp2</name>
    <name evidence="8" type="ORF">SLS63_012835</name>
</gene>
<feature type="region of interest" description="Disordered" evidence="7">
    <location>
        <begin position="349"/>
        <end position="457"/>
    </location>
</feature>
<evidence type="ECO:0000256" key="7">
    <source>
        <dbReference type="SAM" id="MobiDB-lite"/>
    </source>
</evidence>
<evidence type="ECO:0000256" key="4">
    <source>
        <dbReference type="ARBA" id="ARBA00023054"/>
    </source>
</evidence>
<keyword evidence="3" id="KW-0690">Ribosome biogenesis</keyword>
<comment type="similarity">
    <text evidence="2">Belongs to the EBP2 family.</text>
</comment>
<dbReference type="PANTHER" id="PTHR13028:SF0">
    <property type="entry name" value="RRNA-PROCESSING PROTEIN EBP2-RELATED"/>
    <property type="match status" value="1"/>
</dbReference>
<keyword evidence="5" id="KW-0539">Nucleus</keyword>
<feature type="compositionally biased region" description="Basic residues" evidence="7">
    <location>
        <begin position="144"/>
        <end position="156"/>
    </location>
</feature>
<feature type="compositionally biased region" description="Acidic residues" evidence="7">
    <location>
        <begin position="74"/>
        <end position="113"/>
    </location>
</feature>
<reference evidence="8 9" key="1">
    <citation type="submission" date="2024-02" db="EMBL/GenBank/DDBJ databases">
        <title>De novo assembly and annotation of 12 fungi associated with fruit tree decline syndrome in Ontario, Canada.</title>
        <authorList>
            <person name="Sulman M."/>
            <person name="Ellouze W."/>
            <person name="Ilyukhin E."/>
        </authorList>
    </citation>
    <scope>NUCLEOTIDE SEQUENCE [LARGE SCALE GENOMIC DNA]</scope>
    <source>
        <strain evidence="8 9">M169</strain>
    </source>
</reference>
<dbReference type="PANTHER" id="PTHR13028">
    <property type="entry name" value="RRNA PROCESSING PROTEIN EBNA1-BINDING PROTEIN-RELATED"/>
    <property type="match status" value="1"/>
</dbReference>
<keyword evidence="4 6" id="KW-0175">Coiled coil</keyword>
<evidence type="ECO:0000256" key="5">
    <source>
        <dbReference type="ARBA" id="ARBA00023242"/>
    </source>
</evidence>
<accession>A0ABR1NQ68</accession>
<feature type="coiled-coil region" evidence="6">
    <location>
        <begin position="245"/>
        <end position="272"/>
    </location>
</feature>
<feature type="compositionally biased region" description="Acidic residues" evidence="7">
    <location>
        <begin position="125"/>
        <end position="135"/>
    </location>
</feature>
<dbReference type="EMBL" id="JAKNSF020000152">
    <property type="protein sequence ID" value="KAK7710998.1"/>
    <property type="molecule type" value="Genomic_DNA"/>
</dbReference>
<evidence type="ECO:0000256" key="1">
    <source>
        <dbReference type="ARBA" id="ARBA00004604"/>
    </source>
</evidence>
<keyword evidence="9" id="KW-1185">Reference proteome</keyword>
<evidence type="ECO:0000256" key="2">
    <source>
        <dbReference type="ARBA" id="ARBA00007336"/>
    </source>
</evidence>
<comment type="subcellular location">
    <subcellularLocation>
        <location evidence="1">Nucleus</location>
        <location evidence="1">Nucleolus</location>
    </subcellularLocation>
</comment>
<feature type="compositionally biased region" description="Basic residues" evidence="7">
    <location>
        <begin position="430"/>
        <end position="457"/>
    </location>
</feature>
<feature type="compositionally biased region" description="Acidic residues" evidence="7">
    <location>
        <begin position="162"/>
        <end position="190"/>
    </location>
</feature>
<feature type="compositionally biased region" description="Basic and acidic residues" evidence="7">
    <location>
        <begin position="374"/>
        <end position="386"/>
    </location>
</feature>
<feature type="compositionally biased region" description="Basic residues" evidence="7">
    <location>
        <begin position="53"/>
        <end position="69"/>
    </location>
</feature>
<organism evidence="8 9">
    <name type="scientific">Diaporthe eres</name>
    <name type="common">Phomopsis oblonga</name>
    <dbReference type="NCBI Taxonomy" id="83184"/>
    <lineage>
        <taxon>Eukaryota</taxon>
        <taxon>Fungi</taxon>
        <taxon>Dikarya</taxon>
        <taxon>Ascomycota</taxon>
        <taxon>Pezizomycotina</taxon>
        <taxon>Sordariomycetes</taxon>
        <taxon>Sordariomycetidae</taxon>
        <taxon>Diaporthales</taxon>
        <taxon>Diaporthaceae</taxon>
        <taxon>Diaporthe</taxon>
        <taxon>Diaporthe eres species complex</taxon>
    </lineage>
</organism>
<name>A0ABR1NQ68_DIAER</name>
<feature type="region of interest" description="Disordered" evidence="7">
    <location>
        <begin position="50"/>
        <end position="190"/>
    </location>
</feature>
<evidence type="ECO:0000313" key="9">
    <source>
        <dbReference type="Proteomes" id="UP001430848"/>
    </source>
</evidence>
<dbReference type="Pfam" id="PF05890">
    <property type="entry name" value="Ebp2"/>
    <property type="match status" value="1"/>
</dbReference>
<dbReference type="InterPro" id="IPR008610">
    <property type="entry name" value="Ebp2"/>
</dbReference>
<evidence type="ECO:0000256" key="6">
    <source>
        <dbReference type="SAM" id="Coils"/>
    </source>
</evidence>
<protein>
    <submittedName>
        <fullName evidence="8">rRNA-processing protein EBP2</fullName>
    </submittedName>
</protein>
<comment type="caution">
    <text evidence="8">The sequence shown here is derived from an EMBL/GenBank/DDBJ whole genome shotgun (WGS) entry which is preliminary data.</text>
</comment>
<dbReference type="Proteomes" id="UP001430848">
    <property type="component" value="Unassembled WGS sequence"/>
</dbReference>
<evidence type="ECO:0000313" key="8">
    <source>
        <dbReference type="EMBL" id="KAK7710998.1"/>
    </source>
</evidence>